<keyword evidence="2" id="KW-0812">Transmembrane</keyword>
<keyword evidence="5" id="KW-1185">Reference proteome</keyword>
<accession>A0ABT1RN56</accession>
<dbReference type="RefSeq" id="WP_256131817.1">
    <property type="nucleotide sequence ID" value="NZ_JANFXK010000007.1"/>
</dbReference>
<keyword evidence="3" id="KW-0732">Signal</keyword>
<evidence type="ECO:0000256" key="3">
    <source>
        <dbReference type="SAM" id="SignalP"/>
    </source>
</evidence>
<name>A0ABT1RN56_9FIRM</name>
<proteinExistence type="predicted"/>
<evidence type="ECO:0000256" key="1">
    <source>
        <dbReference type="SAM" id="MobiDB-lite"/>
    </source>
</evidence>
<evidence type="ECO:0000313" key="5">
    <source>
        <dbReference type="Proteomes" id="UP001524502"/>
    </source>
</evidence>
<feature type="compositionally biased region" description="Low complexity" evidence="1">
    <location>
        <begin position="962"/>
        <end position="973"/>
    </location>
</feature>
<evidence type="ECO:0000313" key="4">
    <source>
        <dbReference type="EMBL" id="MCQ4636622.1"/>
    </source>
</evidence>
<comment type="caution">
    <text evidence="4">The sequence shown here is derived from an EMBL/GenBank/DDBJ whole genome shotgun (WGS) entry which is preliminary data.</text>
</comment>
<feature type="transmembrane region" description="Helical" evidence="2">
    <location>
        <begin position="996"/>
        <end position="1015"/>
    </location>
</feature>
<feature type="signal peptide" evidence="3">
    <location>
        <begin position="1"/>
        <end position="29"/>
    </location>
</feature>
<feature type="chain" id="PRO_5045130985" evidence="3">
    <location>
        <begin position="30"/>
        <end position="1024"/>
    </location>
</feature>
<dbReference type="EMBL" id="JANFXK010000007">
    <property type="protein sequence ID" value="MCQ4636622.1"/>
    <property type="molecule type" value="Genomic_DNA"/>
</dbReference>
<feature type="compositionally biased region" description="Polar residues" evidence="1">
    <location>
        <begin position="62"/>
        <end position="81"/>
    </location>
</feature>
<protein>
    <submittedName>
        <fullName evidence="4">Uncharacterized protein</fullName>
    </submittedName>
</protein>
<feature type="region of interest" description="Disordered" evidence="1">
    <location>
        <begin position="953"/>
        <end position="991"/>
    </location>
</feature>
<evidence type="ECO:0000256" key="2">
    <source>
        <dbReference type="SAM" id="Phobius"/>
    </source>
</evidence>
<gene>
    <name evidence="4" type="ORF">NE619_07760</name>
</gene>
<reference evidence="4 5" key="1">
    <citation type="submission" date="2022-06" db="EMBL/GenBank/DDBJ databases">
        <title>Isolation of gut microbiota from human fecal samples.</title>
        <authorList>
            <person name="Pamer E.G."/>
            <person name="Barat B."/>
            <person name="Waligurski E."/>
            <person name="Medina S."/>
            <person name="Paddock L."/>
            <person name="Mostad J."/>
        </authorList>
    </citation>
    <scope>NUCLEOTIDE SEQUENCE [LARGE SCALE GENOMIC DNA]</scope>
    <source>
        <strain evidence="4 5">SL.3.17</strain>
    </source>
</reference>
<sequence length="1024" mass="109289">MKNKRLIKIISLLALATLMISQITVNTFAESKDGVNDIANVTAEQTNGATVETKEKSDSVSEETSNIATASETKQAPSAQTGSPAAPAQKAAKGSAVFAKKAAAKAKDVPETANTVKPGMTQAEIQKIVDTNDTVVFEGGDYKDLKLFLNGSKTIIPKGVVTLKSTTGNESAFTAADNASLTIDGDKNSSLTIDGYNDGIFLKDQVFTLNINENNTLKLINGKMIGDVNHGNGIWTQGHTTFTINAKKGATFVASGNAGSGINAYGNEPWTETEQISQLNFNFNGCKLVDMSGNKGGSGYNSGAGWYVGASFDFKECQEVHIDNNKVDGVMFCSGYKADKAAPSGYVTLSMKSELNIEDCPDFTMNGNGSWGTNGGAVTIKKSKLECSNNAKEPWADVTITSSNLYCYSLKAIDSTIEANNCHTYCGIWVAGKADIENSIITANQNGIDNYGKTNNKGNKNTGGHGIYFGNTAVISGSQITAKENGKAGIVFTNASLSENQSVISNGSAVQTEQNGNNPKCAETGLMYKSGIVLITGKLDCKNSAMLVREKSGNSVSYNNIKEKGSFVLDENMIAAWKASNSYKEGLASDDPRDTKVFGGSLQASLPNMTGTYGNAWNLQKGADEVYAAPINQFKTKLVRFDLHKDINKECVKDTNTFKTYDPNKKEAYDYSFRYNKKGEDLNADASRNAYVWTPASILNYDATEGTIDQTGTAGEVTYGSSATSKGDAAKGKRFTSDITIFGNSLDLAEKTMPTAGKDGLVFLGWYYADDEEKAAEYAAKEDFINLYDLLNTEFTSASKVTEGKSDDPAKGVEKKTIYAKWMSEEQYYRTGQIAIEKKVTENGQPYQVNATFYAGLFEDAGCTVPTTDADGKAIVIPLNLGGGDTVTVTQDDIPLGTHYVAETDKDGKVVRSSEGHSVKVDNAEVKIEGSQTDAPTVKVTIINDYGDYEGYYKEEGGDPGTTVTSSNTTTTTTEEDGAGEAVNGNATQTGDDSSMAPYIAILILAAAIAAAIVVTGRRKKNKK</sequence>
<keyword evidence="2" id="KW-0472">Membrane</keyword>
<dbReference type="Proteomes" id="UP001524502">
    <property type="component" value="Unassembled WGS sequence"/>
</dbReference>
<keyword evidence="2" id="KW-1133">Transmembrane helix</keyword>
<organism evidence="4 5">
    <name type="scientific">Anaerovorax odorimutans</name>
    <dbReference type="NCBI Taxonomy" id="109327"/>
    <lineage>
        <taxon>Bacteria</taxon>
        <taxon>Bacillati</taxon>
        <taxon>Bacillota</taxon>
        <taxon>Clostridia</taxon>
        <taxon>Peptostreptococcales</taxon>
        <taxon>Anaerovoracaceae</taxon>
        <taxon>Anaerovorax</taxon>
    </lineage>
</organism>
<feature type="region of interest" description="Disordered" evidence="1">
    <location>
        <begin position="46"/>
        <end position="90"/>
    </location>
</feature>